<dbReference type="Pfam" id="PF12169">
    <property type="entry name" value="DNA_pol3_gamma3"/>
    <property type="match status" value="1"/>
</dbReference>
<keyword evidence="9 11" id="KW-0239">DNA-directed DNA polymerase</keyword>
<dbReference type="CDD" id="cd18137">
    <property type="entry name" value="HLD_clamp_pol_III_gamma_tau"/>
    <property type="match status" value="1"/>
</dbReference>
<dbReference type="AlphaFoldDB" id="A0A432W7W7"/>
<keyword evidence="15" id="KW-1185">Reference proteome</keyword>
<evidence type="ECO:0000256" key="2">
    <source>
        <dbReference type="ARBA" id="ARBA00022679"/>
    </source>
</evidence>
<dbReference type="GO" id="GO:0003677">
    <property type="term" value="F:DNA binding"/>
    <property type="evidence" value="ECO:0007669"/>
    <property type="project" value="InterPro"/>
</dbReference>
<feature type="region of interest" description="Disordered" evidence="12">
    <location>
        <begin position="378"/>
        <end position="401"/>
    </location>
</feature>
<evidence type="ECO:0000256" key="1">
    <source>
        <dbReference type="ARBA" id="ARBA00006360"/>
    </source>
</evidence>
<evidence type="ECO:0000256" key="12">
    <source>
        <dbReference type="SAM" id="MobiDB-lite"/>
    </source>
</evidence>
<dbReference type="FunFam" id="3.40.50.300:FF:000014">
    <property type="entry name" value="DNA polymerase III subunit gamma/tau"/>
    <property type="match status" value="1"/>
</dbReference>
<dbReference type="InterPro" id="IPR003593">
    <property type="entry name" value="AAA+_ATPase"/>
</dbReference>
<dbReference type="GO" id="GO:0046872">
    <property type="term" value="F:metal ion binding"/>
    <property type="evidence" value="ECO:0007669"/>
    <property type="project" value="UniProtKB-KW"/>
</dbReference>
<dbReference type="EMBL" id="PIPL01000001">
    <property type="protein sequence ID" value="RUO26197.1"/>
    <property type="molecule type" value="Genomic_DNA"/>
</dbReference>
<dbReference type="Pfam" id="PF13177">
    <property type="entry name" value="DNA_pol3_delta2"/>
    <property type="match status" value="1"/>
</dbReference>
<feature type="region of interest" description="Disordered" evidence="12">
    <location>
        <begin position="418"/>
        <end position="476"/>
    </location>
</feature>
<evidence type="ECO:0000256" key="7">
    <source>
        <dbReference type="ARBA" id="ARBA00022833"/>
    </source>
</evidence>
<dbReference type="Gene3D" id="3.30.300.150">
    <property type="entry name" value="DNA polymerase III, tau subunit, domain V"/>
    <property type="match status" value="1"/>
</dbReference>
<dbReference type="FunFam" id="1.10.8.60:FF:000013">
    <property type="entry name" value="DNA polymerase III subunit gamma/tau"/>
    <property type="match status" value="1"/>
</dbReference>
<proteinExistence type="inferred from homology"/>
<dbReference type="InterPro" id="IPR050238">
    <property type="entry name" value="DNA_Rep/Repair_Clamp_Loader"/>
</dbReference>
<evidence type="ECO:0000256" key="4">
    <source>
        <dbReference type="ARBA" id="ARBA00022705"/>
    </source>
</evidence>
<dbReference type="Gene3D" id="3.40.50.300">
    <property type="entry name" value="P-loop containing nucleotide triphosphate hydrolases"/>
    <property type="match status" value="1"/>
</dbReference>
<evidence type="ECO:0000256" key="10">
    <source>
        <dbReference type="ARBA" id="ARBA00049244"/>
    </source>
</evidence>
<dbReference type="GO" id="GO:0005524">
    <property type="term" value="F:ATP binding"/>
    <property type="evidence" value="ECO:0007669"/>
    <property type="project" value="UniProtKB-KW"/>
</dbReference>
<feature type="compositionally biased region" description="Polar residues" evidence="12">
    <location>
        <begin position="455"/>
        <end position="475"/>
    </location>
</feature>
<dbReference type="RefSeq" id="WP_126803012.1">
    <property type="nucleotide sequence ID" value="NZ_PIPL01000001.1"/>
</dbReference>
<dbReference type="InterPro" id="IPR012763">
    <property type="entry name" value="DNA_pol_III_sug/sutau_N"/>
</dbReference>
<dbReference type="InterPro" id="IPR021029">
    <property type="entry name" value="DNA_pol_III_tau_dom-5"/>
</dbReference>
<gene>
    <name evidence="11" type="primary">dnaX</name>
    <name evidence="14" type="ORF">CWE09_05635</name>
</gene>
<keyword evidence="2 11" id="KW-0808">Transferase</keyword>
<dbReference type="InterPro" id="IPR038249">
    <property type="entry name" value="PolIII_tau_V_sf"/>
</dbReference>
<evidence type="ECO:0000256" key="3">
    <source>
        <dbReference type="ARBA" id="ARBA00022695"/>
    </source>
</evidence>
<dbReference type="EC" id="2.7.7.7" evidence="11"/>
<protein>
    <recommendedName>
        <fullName evidence="11">DNA polymerase III subunit gamma/tau</fullName>
        <ecNumber evidence="11">2.7.7.7</ecNumber>
    </recommendedName>
</protein>
<comment type="catalytic activity">
    <reaction evidence="10 11">
        <text>DNA(n) + a 2'-deoxyribonucleoside 5'-triphosphate = DNA(n+1) + diphosphate</text>
        <dbReference type="Rhea" id="RHEA:22508"/>
        <dbReference type="Rhea" id="RHEA-COMP:17339"/>
        <dbReference type="Rhea" id="RHEA-COMP:17340"/>
        <dbReference type="ChEBI" id="CHEBI:33019"/>
        <dbReference type="ChEBI" id="CHEBI:61560"/>
        <dbReference type="ChEBI" id="CHEBI:173112"/>
        <dbReference type="EC" id="2.7.7.7"/>
    </reaction>
</comment>
<dbReference type="NCBIfam" id="NF005942">
    <property type="entry name" value="PRK07994.1"/>
    <property type="match status" value="1"/>
</dbReference>
<dbReference type="CDD" id="cd00009">
    <property type="entry name" value="AAA"/>
    <property type="match status" value="1"/>
</dbReference>
<dbReference type="PANTHER" id="PTHR11669:SF0">
    <property type="entry name" value="PROTEIN STICHEL-LIKE 2"/>
    <property type="match status" value="1"/>
</dbReference>
<dbReference type="SMART" id="SM00382">
    <property type="entry name" value="AAA"/>
    <property type="match status" value="1"/>
</dbReference>
<evidence type="ECO:0000256" key="6">
    <source>
        <dbReference type="ARBA" id="ARBA00022741"/>
    </source>
</evidence>
<dbReference type="Pfam" id="PF22608">
    <property type="entry name" value="DNAX_ATPase_lid"/>
    <property type="match status" value="1"/>
</dbReference>
<accession>A0A432W7W7</accession>
<keyword evidence="4 11" id="KW-0235">DNA replication</keyword>
<dbReference type="OrthoDB" id="9810148at2"/>
<keyword evidence="3 11" id="KW-0548">Nucleotidyltransferase</keyword>
<sequence>MSYQVLARKWRPQTFSAVVGQQHVLQALSNALTSQRLHHAYLLTGTRGVGKTTIARILAKSLNCEEGISATPCGKCSTCLEIDEGRYIDLLEIDAASRTKVEDTRELLDNVQYRPSRGRYKVYLIDEVHMLSRHSFNALLKTLEEPPEHVKFLLATTDPEKLPVTVLSRCLQFHLRALTRDEISAQLAYVLKAESVPFDESGLSLLARAAKGSMRDALSLTDQAIAQGDQAVVLESVQRMLGHIEGRRVLQLLAELHAGESENALQSLRSMQSKVPDVAVVLPELQNLLHQLALYQVSPQVAETDLFADQEQLQSLAQAIAPEVVQVYYRIVLEGRRELPHAVDAFSAVEMTLLRLLAFRPVDSDEFQASEYSAHVHDTEVKNKEQVESVKQAPAAKPAEPELDEQALYAEQDEILQQARGQQRPEPAPMAEVPPQAQSQPEPVQPESVQREPQAESQPQPANIETTTKKAQQSDGMADLMATREQLLAKKKAPERVGEARYAAEIDAWSASVDGLQAGGRVRQVLLNSVLQQQESGYQLLVAEAQKVLCSPALLQEVEQLVRELVGGSELTIEFGEPVQTPFILQQSLDKQRQQRALQSVQEDARIQGLVTRFDAELQLDSVKPKD</sequence>
<comment type="subunit">
    <text evidence="11">DNA polymerase III contains a core (composed of alpha, epsilon and theta chains) that associates with a tau subunit. This core dimerizes to form the POLIII' complex. PolIII' associates with the gamma complex (composed of gamma, delta, delta', psi and chi chains) and with the beta chain to form the complete DNA polymerase III complex.</text>
</comment>
<dbReference type="Pfam" id="PF12170">
    <property type="entry name" value="DNA_pol3_tau_5"/>
    <property type="match status" value="1"/>
</dbReference>
<dbReference type="PANTHER" id="PTHR11669">
    <property type="entry name" value="REPLICATION FACTOR C / DNA POLYMERASE III GAMMA-TAU SUBUNIT"/>
    <property type="match status" value="1"/>
</dbReference>
<evidence type="ECO:0000313" key="15">
    <source>
        <dbReference type="Proteomes" id="UP000288293"/>
    </source>
</evidence>
<keyword evidence="7" id="KW-0862">Zinc</keyword>
<dbReference type="FunFam" id="1.20.272.10:FF:000003">
    <property type="entry name" value="DNA polymerase III subunit gamma/tau"/>
    <property type="match status" value="1"/>
</dbReference>
<dbReference type="SUPFAM" id="SSF48019">
    <property type="entry name" value="post-AAA+ oligomerization domain-like"/>
    <property type="match status" value="1"/>
</dbReference>
<dbReference type="InterPro" id="IPR008921">
    <property type="entry name" value="DNA_pol3_clamp-load_cplx_C"/>
</dbReference>
<dbReference type="Gene3D" id="1.10.8.60">
    <property type="match status" value="1"/>
</dbReference>
<reference evidence="14 15" key="1">
    <citation type="journal article" date="2011" name="Front. Microbiol.">
        <title>Genomic signatures of strain selection and enhancement in Bacillus atrophaeus var. globigii, a historical biowarfare simulant.</title>
        <authorList>
            <person name="Gibbons H.S."/>
            <person name="Broomall S.M."/>
            <person name="McNew L.A."/>
            <person name="Daligault H."/>
            <person name="Chapman C."/>
            <person name="Bruce D."/>
            <person name="Karavis M."/>
            <person name="Krepps M."/>
            <person name="McGregor P.A."/>
            <person name="Hong C."/>
            <person name="Park K.H."/>
            <person name="Akmal A."/>
            <person name="Feldman A."/>
            <person name="Lin J.S."/>
            <person name="Chang W.E."/>
            <person name="Higgs B.W."/>
            <person name="Demirev P."/>
            <person name="Lindquist J."/>
            <person name="Liem A."/>
            <person name="Fochler E."/>
            <person name="Read T.D."/>
            <person name="Tapia R."/>
            <person name="Johnson S."/>
            <person name="Bishop-Lilly K.A."/>
            <person name="Detter C."/>
            <person name="Han C."/>
            <person name="Sozhamannan S."/>
            <person name="Rosenzweig C.N."/>
            <person name="Skowronski E.W."/>
        </authorList>
    </citation>
    <scope>NUCLEOTIDE SEQUENCE [LARGE SCALE GENOMIC DNA]</scope>
    <source>
        <strain evidence="14 15">MLST1</strain>
    </source>
</reference>
<evidence type="ECO:0000313" key="14">
    <source>
        <dbReference type="EMBL" id="RUO26197.1"/>
    </source>
</evidence>
<evidence type="ECO:0000256" key="5">
    <source>
        <dbReference type="ARBA" id="ARBA00022723"/>
    </source>
</evidence>
<dbReference type="Gene3D" id="1.20.272.10">
    <property type="match status" value="1"/>
</dbReference>
<dbReference type="InterPro" id="IPR022754">
    <property type="entry name" value="DNA_pol_III_gamma-3"/>
</dbReference>
<evidence type="ECO:0000256" key="8">
    <source>
        <dbReference type="ARBA" id="ARBA00022840"/>
    </source>
</evidence>
<name>A0A432W7W7_9GAMM</name>
<feature type="compositionally biased region" description="Basic and acidic residues" evidence="12">
    <location>
        <begin position="378"/>
        <end position="388"/>
    </location>
</feature>
<organism evidence="14 15">
    <name type="scientific">Aliidiomarina minuta</name>
    <dbReference type="NCBI Taxonomy" id="880057"/>
    <lineage>
        <taxon>Bacteria</taxon>
        <taxon>Pseudomonadati</taxon>
        <taxon>Pseudomonadota</taxon>
        <taxon>Gammaproteobacteria</taxon>
        <taxon>Alteromonadales</taxon>
        <taxon>Idiomarinaceae</taxon>
        <taxon>Aliidiomarina</taxon>
    </lineage>
</organism>
<keyword evidence="6 11" id="KW-0547">Nucleotide-binding</keyword>
<evidence type="ECO:0000259" key="13">
    <source>
        <dbReference type="SMART" id="SM00382"/>
    </source>
</evidence>
<feature type="domain" description="AAA+ ATPase" evidence="13">
    <location>
        <begin position="37"/>
        <end position="178"/>
    </location>
</feature>
<dbReference type="GO" id="GO:0006261">
    <property type="term" value="P:DNA-templated DNA replication"/>
    <property type="evidence" value="ECO:0007669"/>
    <property type="project" value="TreeGrafter"/>
</dbReference>
<comment type="caution">
    <text evidence="14">The sequence shown here is derived from an EMBL/GenBank/DDBJ whole genome shotgun (WGS) entry which is preliminary data.</text>
</comment>
<dbReference type="GO" id="GO:0009360">
    <property type="term" value="C:DNA polymerase III complex"/>
    <property type="evidence" value="ECO:0007669"/>
    <property type="project" value="InterPro"/>
</dbReference>
<dbReference type="NCBIfam" id="NF004046">
    <property type="entry name" value="PRK05563.1"/>
    <property type="match status" value="1"/>
</dbReference>
<comment type="similarity">
    <text evidence="1 11">Belongs to the DnaX/STICHEL family.</text>
</comment>
<dbReference type="InterPro" id="IPR027417">
    <property type="entry name" value="P-loop_NTPase"/>
</dbReference>
<keyword evidence="5" id="KW-0479">Metal-binding</keyword>
<comment type="function">
    <text evidence="11">DNA polymerase III is a complex, multichain enzyme responsible for most of the replicative synthesis in bacteria. This DNA polymerase also exhibits 3' to 5' exonuclease activity.</text>
</comment>
<dbReference type="Proteomes" id="UP000288293">
    <property type="component" value="Unassembled WGS sequence"/>
</dbReference>
<dbReference type="GO" id="GO:0003887">
    <property type="term" value="F:DNA-directed DNA polymerase activity"/>
    <property type="evidence" value="ECO:0007669"/>
    <property type="project" value="UniProtKB-KW"/>
</dbReference>
<dbReference type="NCBIfam" id="TIGR02397">
    <property type="entry name" value="dnaX_nterm"/>
    <property type="match status" value="1"/>
</dbReference>
<evidence type="ECO:0000256" key="11">
    <source>
        <dbReference type="RuleBase" id="RU364063"/>
    </source>
</evidence>
<dbReference type="InterPro" id="IPR045085">
    <property type="entry name" value="HLD_clamp_pol_III_gamma_tau"/>
</dbReference>
<keyword evidence="8 11" id="KW-0067">ATP-binding</keyword>
<dbReference type="SUPFAM" id="SSF52540">
    <property type="entry name" value="P-loop containing nucleoside triphosphate hydrolases"/>
    <property type="match status" value="1"/>
</dbReference>
<evidence type="ECO:0000256" key="9">
    <source>
        <dbReference type="ARBA" id="ARBA00022932"/>
    </source>
</evidence>